<dbReference type="EMBL" id="ACCJ01000298">
    <property type="protein sequence ID" value="EEG54136.1"/>
    <property type="molecule type" value="Genomic_DNA"/>
</dbReference>
<reference evidence="1 2" key="1">
    <citation type="submission" date="2009-02" db="EMBL/GenBank/DDBJ databases">
        <title>Draft genome sequence of Clostridium asparagiforme (DSM 15981).</title>
        <authorList>
            <person name="Sudarsanam P."/>
            <person name="Ley R."/>
            <person name="Guruge J."/>
            <person name="Turnbaugh P.J."/>
            <person name="Mahowald M."/>
            <person name="Liep D."/>
            <person name="Gordon J."/>
        </authorList>
    </citation>
    <scope>NUCLEOTIDE SEQUENCE [LARGE SCALE GENOMIC DNA]</scope>
    <source>
        <strain evidence="1 2">DSM 15981</strain>
    </source>
</reference>
<dbReference type="GO" id="GO:0016787">
    <property type="term" value="F:hydrolase activity"/>
    <property type="evidence" value="ECO:0007669"/>
    <property type="project" value="InterPro"/>
</dbReference>
<sequence length="168" mass="19232">RRIRGHGDSLRIYLHHRLRADGWERIWRKGADPRCAPGNGEPLDPEAWYTVTTTDYELGGRDLWEAFTLIPAEKPGKLPDGIAIYRTFDPKSGAASQMFDLNLDTYEEQYRQITDWAGEQPNIIDAVIAYIERHSENGVLAPVTTDGRIRIENMPERLDVEKNGVELR</sequence>
<protein>
    <submittedName>
        <fullName evidence="1">Uncharacterized protein</fullName>
    </submittedName>
</protein>
<dbReference type="AlphaFoldDB" id="C0D3G1"/>
<dbReference type="Proteomes" id="UP000004756">
    <property type="component" value="Unassembled WGS sequence"/>
</dbReference>
<dbReference type="InterPro" id="IPR036907">
    <property type="entry name" value="5'-Nucleotdase_C_sf"/>
</dbReference>
<feature type="non-terminal residue" evidence="1">
    <location>
        <position position="1"/>
    </location>
</feature>
<name>C0D3G1_9FIRM</name>
<comment type="caution">
    <text evidence="1">The sequence shown here is derived from an EMBL/GenBank/DDBJ whole genome shotgun (WGS) entry which is preliminary data.</text>
</comment>
<gene>
    <name evidence="1" type="ORF">CLOSTASPAR_03802</name>
</gene>
<accession>C0D3G1</accession>
<dbReference type="SUPFAM" id="SSF55816">
    <property type="entry name" value="5'-nucleotidase (syn. UDP-sugar hydrolase), C-terminal domain"/>
    <property type="match status" value="1"/>
</dbReference>
<dbReference type="GO" id="GO:0009166">
    <property type="term" value="P:nucleotide catabolic process"/>
    <property type="evidence" value="ECO:0007669"/>
    <property type="project" value="InterPro"/>
</dbReference>
<keyword evidence="2" id="KW-1185">Reference proteome</keyword>
<evidence type="ECO:0000313" key="2">
    <source>
        <dbReference type="Proteomes" id="UP000004756"/>
    </source>
</evidence>
<organism evidence="1 2">
    <name type="scientific">[Clostridium] asparagiforme DSM 15981</name>
    <dbReference type="NCBI Taxonomy" id="518636"/>
    <lineage>
        <taxon>Bacteria</taxon>
        <taxon>Bacillati</taxon>
        <taxon>Bacillota</taxon>
        <taxon>Clostridia</taxon>
        <taxon>Lachnospirales</taxon>
        <taxon>Lachnospiraceae</taxon>
        <taxon>Enterocloster</taxon>
    </lineage>
</organism>
<dbReference type="HOGENOM" id="CLU_1581815_0_0_9"/>
<proteinExistence type="predicted"/>
<evidence type="ECO:0000313" key="1">
    <source>
        <dbReference type="EMBL" id="EEG54136.1"/>
    </source>
</evidence>